<evidence type="ECO:0000313" key="3">
    <source>
        <dbReference type="Proteomes" id="UP000308760"/>
    </source>
</evidence>
<dbReference type="RefSeq" id="WP_136535830.1">
    <property type="nucleotide sequence ID" value="NZ_STGY01000065.1"/>
</dbReference>
<dbReference type="OrthoDB" id="4629068at2"/>
<dbReference type="EMBL" id="STGY01000065">
    <property type="protein sequence ID" value="THV39663.1"/>
    <property type="molecule type" value="Genomic_DNA"/>
</dbReference>
<dbReference type="AlphaFoldDB" id="A0A4S8Q5X2"/>
<proteinExistence type="predicted"/>
<accession>A0A4S8Q5X2</accession>
<organism evidence="2 3">
    <name type="scientific">Glycomyces buryatensis</name>
    <dbReference type="NCBI Taxonomy" id="2570927"/>
    <lineage>
        <taxon>Bacteria</taxon>
        <taxon>Bacillati</taxon>
        <taxon>Actinomycetota</taxon>
        <taxon>Actinomycetes</taxon>
        <taxon>Glycomycetales</taxon>
        <taxon>Glycomycetaceae</taxon>
        <taxon>Glycomyces</taxon>
    </lineage>
</organism>
<reference evidence="2 3" key="2">
    <citation type="submission" date="2019-05" db="EMBL/GenBank/DDBJ databases">
        <title>Glycomyces buryatensis sp. nov.</title>
        <authorList>
            <person name="Nikitina E."/>
        </authorList>
    </citation>
    <scope>NUCLEOTIDE SEQUENCE [LARGE SCALE GENOMIC DNA]</scope>
    <source>
        <strain evidence="2 3">18</strain>
    </source>
</reference>
<reference evidence="3" key="1">
    <citation type="submission" date="2019-04" db="EMBL/GenBank/DDBJ databases">
        <title>Nocardioides xinjiangensis sp. nov.</title>
        <authorList>
            <person name="Liu S."/>
        </authorList>
    </citation>
    <scope>NUCLEOTIDE SEQUENCE [LARGE SCALE GENOMIC DNA]</scope>
    <source>
        <strain evidence="3">18</strain>
    </source>
</reference>
<protein>
    <submittedName>
        <fullName evidence="2">Uncharacterized protein</fullName>
    </submittedName>
</protein>
<evidence type="ECO:0000313" key="2">
    <source>
        <dbReference type="EMBL" id="THV39663.1"/>
    </source>
</evidence>
<feature type="compositionally biased region" description="Basic and acidic residues" evidence="1">
    <location>
        <begin position="87"/>
        <end position="97"/>
    </location>
</feature>
<dbReference type="Pfam" id="PF25690">
    <property type="entry name" value="Phage_gp49"/>
    <property type="match status" value="1"/>
</dbReference>
<keyword evidence="3" id="KW-1185">Reference proteome</keyword>
<gene>
    <name evidence="2" type="ORF">FAB82_17495</name>
</gene>
<feature type="region of interest" description="Disordered" evidence="1">
    <location>
        <begin position="57"/>
        <end position="149"/>
    </location>
</feature>
<name>A0A4S8Q5X2_9ACTN</name>
<sequence length="149" mass="15832">MPSAIVRLTLKEDGPPWLTFESGSAADIIAHLDDKAAIQGLLQRASTISAYWRGLGGQNQAQNSRPAAPAGQRSGHGTPGPQSAPGGERRFCDHGEMTWKSGISSNSGKPYSGWFCPGPRGSQCPPEWPDKGGNQRRAQSASYEDAPPF</sequence>
<evidence type="ECO:0000256" key="1">
    <source>
        <dbReference type="SAM" id="MobiDB-lite"/>
    </source>
</evidence>
<dbReference type="InterPro" id="IPR057999">
    <property type="entry name" value="Gp49"/>
</dbReference>
<comment type="caution">
    <text evidence="2">The sequence shown here is derived from an EMBL/GenBank/DDBJ whole genome shotgun (WGS) entry which is preliminary data.</text>
</comment>
<dbReference type="Proteomes" id="UP000308760">
    <property type="component" value="Unassembled WGS sequence"/>
</dbReference>